<evidence type="ECO:0000313" key="6">
    <source>
        <dbReference type="Proteomes" id="UP000812966"/>
    </source>
</evidence>
<dbReference type="Pfam" id="PF00046">
    <property type="entry name" value="Homeodomain"/>
    <property type="match status" value="1"/>
</dbReference>
<reference evidence="5" key="1">
    <citation type="submission" date="2020-04" db="EMBL/GenBank/DDBJ databases">
        <title>Analysis of mating type loci in Filobasidium floriforme.</title>
        <authorList>
            <person name="Nowrousian M."/>
        </authorList>
    </citation>
    <scope>NUCLEOTIDE SEQUENCE</scope>
    <source>
        <strain evidence="5">CBS 6242</strain>
    </source>
</reference>
<dbReference type="GO" id="GO:0005634">
    <property type="term" value="C:nucleus"/>
    <property type="evidence" value="ECO:0007669"/>
    <property type="project" value="UniProtKB-SubCell"/>
</dbReference>
<keyword evidence="6" id="KW-1185">Reference proteome</keyword>
<feature type="region of interest" description="Disordered" evidence="3">
    <location>
        <begin position="388"/>
        <end position="458"/>
    </location>
</feature>
<dbReference type="InterPro" id="IPR009057">
    <property type="entry name" value="Homeodomain-like_sf"/>
</dbReference>
<comment type="subcellular location">
    <subcellularLocation>
        <location evidence="1 2">Nucleus</location>
    </subcellularLocation>
</comment>
<feature type="domain" description="Homeobox" evidence="4">
    <location>
        <begin position="162"/>
        <end position="212"/>
    </location>
</feature>
<sequence length="634" mass="69268">MTLNDERGQDNTDHEPENSSEHQQRQHTEPTDDERNQLFEQAFHDLQGVEELGGYPSEPVGPLTTASAIDPAIDNQRVDEFPASSITAETPLSSSPARKRRNGGKGHGQTLTKRNDVNRNEVTPSTSGLVEAQGTTRDSSSGAGPATAKSAGNVDTPSKYTNKEQLALLRQFYLENPTPTKAQIIELANTTGRPWSKVKEYFRQRRNKLRGVDEAGLDGMEEPDRATSWLQMSYRPAPSATVSQLDIYLAYQSRFDPFHKASPLLGGQDLIRLACATFEGCSLARDDEGEWIMRGLGEKVEVAEADSDGHRSDGAKSQLRKVSAMEEYLVGMPEPLRASTWLMHNYQPGQASSSANAVDSPVAQVTSVTQSDLYASYLARFGSDISAQADTSDSAGNALVPPSSATGDLDVEPVCTRSGSAPGSEIQDVRTPDGRDEPDPDAGQKQPPKQSRAHRASARSIRLLNPLELINLTKMTFPGSEAIVDDKGKFIIKGVDRREGVGKYKVPVAGRTNDIFPFGLLNVDPSSADHPFTSIIKRKLDVLQDQADLQPKAKRARESEPASSNTPIQPVLEAQPPQTLVTAEELERLARTSQDQESPYSEALPAADRELVEGLRRFKDSRLGREIRDVCVQQ</sequence>
<proteinExistence type="predicted"/>
<feature type="compositionally biased region" description="Basic and acidic residues" evidence="3">
    <location>
        <begin position="427"/>
        <end position="437"/>
    </location>
</feature>
<feature type="region of interest" description="Disordered" evidence="3">
    <location>
        <begin position="1"/>
        <end position="158"/>
    </location>
</feature>
<dbReference type="Proteomes" id="UP000812966">
    <property type="component" value="Unassembled WGS sequence"/>
</dbReference>
<dbReference type="SUPFAM" id="SSF46689">
    <property type="entry name" value="Homeodomain-like"/>
    <property type="match status" value="1"/>
</dbReference>
<dbReference type="Gene3D" id="1.10.10.60">
    <property type="entry name" value="Homeodomain-like"/>
    <property type="match status" value="1"/>
</dbReference>
<comment type="caution">
    <text evidence="5">The sequence shown here is derived from an EMBL/GenBank/DDBJ whole genome shotgun (WGS) entry which is preliminary data.</text>
</comment>
<feature type="region of interest" description="Disordered" evidence="3">
    <location>
        <begin position="549"/>
        <end position="577"/>
    </location>
</feature>
<protein>
    <recommendedName>
        <fullName evidence="4">Homeobox domain-containing protein</fullName>
    </recommendedName>
</protein>
<dbReference type="AlphaFoldDB" id="A0A8K0JPV6"/>
<feature type="compositionally biased region" description="Polar residues" evidence="3">
    <location>
        <begin position="120"/>
        <end position="142"/>
    </location>
</feature>
<dbReference type="EMBL" id="JABELV010000018">
    <property type="protein sequence ID" value="KAG7566912.1"/>
    <property type="molecule type" value="Genomic_DNA"/>
</dbReference>
<evidence type="ECO:0000313" key="5">
    <source>
        <dbReference type="EMBL" id="KAG7566912.1"/>
    </source>
</evidence>
<name>A0A8K0JPV6_9TREE</name>
<dbReference type="SMART" id="SM00389">
    <property type="entry name" value="HOX"/>
    <property type="match status" value="1"/>
</dbReference>
<feature type="DNA-binding region" description="Homeobox" evidence="1">
    <location>
        <begin position="164"/>
        <end position="213"/>
    </location>
</feature>
<organism evidence="5 6">
    <name type="scientific">Filobasidium floriforme</name>
    <dbReference type="NCBI Taxonomy" id="5210"/>
    <lineage>
        <taxon>Eukaryota</taxon>
        <taxon>Fungi</taxon>
        <taxon>Dikarya</taxon>
        <taxon>Basidiomycota</taxon>
        <taxon>Agaricomycotina</taxon>
        <taxon>Tremellomycetes</taxon>
        <taxon>Filobasidiales</taxon>
        <taxon>Filobasidiaceae</taxon>
        <taxon>Filobasidium</taxon>
    </lineage>
</organism>
<feature type="compositionally biased region" description="Basic and acidic residues" evidence="3">
    <location>
        <begin position="1"/>
        <end position="37"/>
    </location>
</feature>
<keyword evidence="1 2" id="KW-0238">DNA-binding</keyword>
<dbReference type="InterPro" id="IPR001356">
    <property type="entry name" value="HD"/>
</dbReference>
<evidence type="ECO:0000256" key="1">
    <source>
        <dbReference type="PROSITE-ProRule" id="PRU00108"/>
    </source>
</evidence>
<evidence type="ECO:0000256" key="2">
    <source>
        <dbReference type="RuleBase" id="RU000682"/>
    </source>
</evidence>
<evidence type="ECO:0000256" key="3">
    <source>
        <dbReference type="SAM" id="MobiDB-lite"/>
    </source>
</evidence>
<feature type="compositionally biased region" description="Polar residues" evidence="3">
    <location>
        <begin position="84"/>
        <end position="96"/>
    </location>
</feature>
<dbReference type="GO" id="GO:0003677">
    <property type="term" value="F:DNA binding"/>
    <property type="evidence" value="ECO:0007669"/>
    <property type="project" value="UniProtKB-UniRule"/>
</dbReference>
<accession>A0A8K0JPV6</accession>
<keyword evidence="1 2" id="KW-0371">Homeobox</keyword>
<dbReference type="PROSITE" id="PS50071">
    <property type="entry name" value="HOMEOBOX_2"/>
    <property type="match status" value="1"/>
</dbReference>
<gene>
    <name evidence="5" type="ORF">FFLO_01291</name>
</gene>
<dbReference type="CDD" id="cd00086">
    <property type="entry name" value="homeodomain"/>
    <property type="match status" value="1"/>
</dbReference>
<evidence type="ECO:0000259" key="4">
    <source>
        <dbReference type="PROSITE" id="PS50071"/>
    </source>
</evidence>
<keyword evidence="1 2" id="KW-0539">Nucleus</keyword>